<keyword evidence="3" id="KW-1185">Reference proteome</keyword>
<dbReference type="Proteomes" id="UP000239936">
    <property type="component" value="Unassembled WGS sequence"/>
</dbReference>
<reference evidence="2 3" key="1">
    <citation type="submission" date="2018-01" db="EMBL/GenBank/DDBJ databases">
        <title>The complete genome sequence of Chromatium okenii LaCa, a purple sulfur bacterium with a turbulent life.</title>
        <authorList>
            <person name="Luedin S.M."/>
            <person name="Liechti N."/>
            <person name="Storelli N."/>
            <person name="Danza F."/>
            <person name="Wittwer M."/>
            <person name="Pothier J.F."/>
            <person name="Tonolla M.A."/>
        </authorList>
    </citation>
    <scope>NUCLEOTIDE SEQUENCE [LARGE SCALE GENOMIC DNA]</scope>
    <source>
        <strain evidence="2 3">LaCa</strain>
    </source>
</reference>
<keyword evidence="1" id="KW-1133">Transmembrane helix</keyword>
<evidence type="ECO:0000313" key="2">
    <source>
        <dbReference type="EMBL" id="PQJ95020.1"/>
    </source>
</evidence>
<dbReference type="EMBL" id="PPGH01000038">
    <property type="protein sequence ID" value="PQJ95020.1"/>
    <property type="molecule type" value="Genomic_DNA"/>
</dbReference>
<keyword evidence="1" id="KW-0472">Membrane</keyword>
<evidence type="ECO:0008006" key="4">
    <source>
        <dbReference type="Google" id="ProtNLM"/>
    </source>
</evidence>
<accession>A0A2S7XMR7</accession>
<evidence type="ECO:0000313" key="3">
    <source>
        <dbReference type="Proteomes" id="UP000239936"/>
    </source>
</evidence>
<sequence>MDQFTRNYSIALGIIVIFALALWVKSSWQPQVWEINAMLESDKQLANYPYQFKLRSLENGVAVLSTPRSPAFPAMSFLEIIHPQLADKAQDDPAMIAAQQELIDHQKRAMGLMLAQPGVTKVDWELDVRWLADHGIHTPNNP</sequence>
<organism evidence="2 3">
    <name type="scientific">Chromatium okenii</name>
    <dbReference type="NCBI Taxonomy" id="61644"/>
    <lineage>
        <taxon>Bacteria</taxon>
        <taxon>Pseudomonadati</taxon>
        <taxon>Pseudomonadota</taxon>
        <taxon>Gammaproteobacteria</taxon>
        <taxon>Chromatiales</taxon>
        <taxon>Chromatiaceae</taxon>
        <taxon>Chromatium</taxon>
    </lineage>
</organism>
<feature type="transmembrane region" description="Helical" evidence="1">
    <location>
        <begin position="6"/>
        <end position="24"/>
    </location>
</feature>
<protein>
    <recommendedName>
        <fullName evidence="4">Glutamate-ammonia-ligase adenylyltransferase</fullName>
    </recommendedName>
</protein>
<proteinExistence type="predicted"/>
<keyword evidence="1" id="KW-0812">Transmembrane</keyword>
<dbReference type="OrthoDB" id="9181276at2"/>
<gene>
    <name evidence="2" type="ORF">CXB77_18050</name>
</gene>
<name>A0A2S7XMR7_9GAMM</name>
<comment type="caution">
    <text evidence="2">The sequence shown here is derived from an EMBL/GenBank/DDBJ whole genome shotgun (WGS) entry which is preliminary data.</text>
</comment>
<evidence type="ECO:0000256" key="1">
    <source>
        <dbReference type="SAM" id="Phobius"/>
    </source>
</evidence>
<dbReference type="AlphaFoldDB" id="A0A2S7XMR7"/>